<sequence>MDFIKEWITNIIIFILLATVLDMLLPNSSFQKYTKIVTGLILIAIILSPVMKLFTSDFESAIASMGQFNSLEDENIKNSIEFQKKEIQASQHAYILETMAVQLKTAAEEELMEQQGMEIANIELEVNDQDQRPFPENLEYVIVHVKKAEDEGETVAVVREVEIDTKAPLPSKQTSQNTDQISSLLSEKWNVPEKSIQIMIEGGSDEHGQ</sequence>
<dbReference type="AlphaFoldDB" id="A0A0A8X605"/>
<gene>
    <name evidence="2" type="ORF">SAMD00020551_3510</name>
</gene>
<dbReference type="STRING" id="1321606.SAMD00020551_3510"/>
<dbReference type="Pfam" id="PF09581">
    <property type="entry name" value="Spore_III_AF"/>
    <property type="match status" value="1"/>
</dbReference>
<dbReference type="NCBIfam" id="TIGR02896">
    <property type="entry name" value="spore_III_AF"/>
    <property type="match status" value="1"/>
</dbReference>
<feature type="transmembrane region" description="Helical" evidence="1">
    <location>
        <begin position="36"/>
        <end position="55"/>
    </location>
</feature>
<name>A0A0A8X605_MESS1</name>
<evidence type="ECO:0000313" key="3">
    <source>
        <dbReference type="Proteomes" id="UP000031014"/>
    </source>
</evidence>
<comment type="caution">
    <text evidence="2">The sequence shown here is derived from an EMBL/GenBank/DDBJ whole genome shotgun (WGS) entry which is preliminary data.</text>
</comment>
<dbReference type="InterPro" id="IPR014245">
    <property type="entry name" value="Spore_III_AF"/>
</dbReference>
<reference evidence="2 3" key="1">
    <citation type="submission" date="2013-06" db="EMBL/GenBank/DDBJ databases">
        <title>Whole genome shotgun sequence of Bacillus selenatarsenatis SF-1.</title>
        <authorList>
            <person name="Kuroda M."/>
            <person name="Sei K."/>
            <person name="Yamashita M."/>
            <person name="Ike M."/>
        </authorList>
    </citation>
    <scope>NUCLEOTIDE SEQUENCE [LARGE SCALE GENOMIC DNA]</scope>
    <source>
        <strain evidence="2 3">SF-1</strain>
    </source>
</reference>
<organism evidence="2 3">
    <name type="scientific">Mesobacillus selenatarsenatis (strain DSM 18680 / JCM 14380 / FERM P-15431 / SF-1)</name>
    <dbReference type="NCBI Taxonomy" id="1321606"/>
    <lineage>
        <taxon>Bacteria</taxon>
        <taxon>Bacillati</taxon>
        <taxon>Bacillota</taxon>
        <taxon>Bacilli</taxon>
        <taxon>Bacillales</taxon>
        <taxon>Bacillaceae</taxon>
        <taxon>Mesobacillus</taxon>
    </lineage>
</organism>
<feature type="transmembrane region" description="Helical" evidence="1">
    <location>
        <begin position="7"/>
        <end position="24"/>
    </location>
</feature>
<keyword evidence="3" id="KW-1185">Reference proteome</keyword>
<accession>A0A0A8X605</accession>
<keyword evidence="1" id="KW-1133">Transmembrane helix</keyword>
<keyword evidence="1" id="KW-0812">Transmembrane</keyword>
<proteinExistence type="predicted"/>
<dbReference type="RefSeq" id="WP_041967013.1">
    <property type="nucleotide sequence ID" value="NZ_BASE01000080.1"/>
</dbReference>
<protein>
    <submittedName>
        <fullName evidence="2">Stage III sporulation protein AF</fullName>
    </submittedName>
</protein>
<evidence type="ECO:0000256" key="1">
    <source>
        <dbReference type="SAM" id="Phobius"/>
    </source>
</evidence>
<dbReference type="OrthoDB" id="2375554at2"/>
<dbReference type="Proteomes" id="UP000031014">
    <property type="component" value="Unassembled WGS sequence"/>
</dbReference>
<keyword evidence="1" id="KW-0472">Membrane</keyword>
<evidence type="ECO:0000313" key="2">
    <source>
        <dbReference type="EMBL" id="GAM15353.1"/>
    </source>
</evidence>
<dbReference type="EMBL" id="BASE01000080">
    <property type="protein sequence ID" value="GAM15353.1"/>
    <property type="molecule type" value="Genomic_DNA"/>
</dbReference>